<evidence type="ECO:0000313" key="1">
    <source>
        <dbReference type="EMBL" id="SFA59034.1"/>
    </source>
</evidence>
<dbReference type="EMBL" id="FOJN01000013">
    <property type="protein sequence ID" value="SFA59034.1"/>
    <property type="molecule type" value="Genomic_DNA"/>
</dbReference>
<accession>A0A1I0U4T0</accession>
<evidence type="ECO:0000313" key="2">
    <source>
        <dbReference type="Proteomes" id="UP000182054"/>
    </source>
</evidence>
<dbReference type="Proteomes" id="UP000182054">
    <property type="component" value="Unassembled WGS sequence"/>
</dbReference>
<dbReference type="AlphaFoldDB" id="A0A1I0U4T0"/>
<dbReference type="OrthoDB" id="4482723at2"/>
<gene>
    <name evidence="1" type="ORF">SAMN05444374_11394</name>
</gene>
<sequence length="76" mass="8406">MDVAAHQVAVKVAELQAVTAELGALDDHRVELGARLVDLEHWFRRVGCAELSDSALEVFTRRYVGRACELADGLRE</sequence>
<proteinExistence type="predicted"/>
<dbReference type="RefSeq" id="WP_068365707.1">
    <property type="nucleotide sequence ID" value="NZ_FOJN01000013.1"/>
</dbReference>
<organism evidence="1 2">
    <name type="scientific">Rhodococcoides kroppenstedtii</name>
    <dbReference type="NCBI Taxonomy" id="293050"/>
    <lineage>
        <taxon>Bacteria</taxon>
        <taxon>Bacillati</taxon>
        <taxon>Actinomycetota</taxon>
        <taxon>Actinomycetes</taxon>
        <taxon>Mycobacteriales</taxon>
        <taxon>Nocardiaceae</taxon>
        <taxon>Rhodococcoides</taxon>
    </lineage>
</organism>
<protein>
    <submittedName>
        <fullName evidence="1">Uncharacterized protein</fullName>
    </submittedName>
</protein>
<name>A0A1I0U4T0_9NOCA</name>
<reference evidence="1 2" key="1">
    <citation type="submission" date="2016-10" db="EMBL/GenBank/DDBJ databases">
        <authorList>
            <person name="de Groot N.N."/>
        </authorList>
    </citation>
    <scope>NUCLEOTIDE SEQUENCE [LARGE SCALE GENOMIC DNA]</scope>
    <source>
        <strain evidence="1 2">DSM 44908</strain>
    </source>
</reference>
<dbReference type="GeneID" id="85486988"/>